<gene>
    <name evidence="2" type="ORF">G7082_00115</name>
</gene>
<keyword evidence="3" id="KW-1185">Reference proteome</keyword>
<organism evidence="2 3">
    <name type="scientific">Vagococcus hydrophili</name>
    <dbReference type="NCBI Taxonomy" id="2714947"/>
    <lineage>
        <taxon>Bacteria</taxon>
        <taxon>Bacillati</taxon>
        <taxon>Bacillota</taxon>
        <taxon>Bacilli</taxon>
        <taxon>Lactobacillales</taxon>
        <taxon>Enterococcaceae</taxon>
        <taxon>Vagococcus</taxon>
    </lineage>
</organism>
<name>A0A6G8AQ40_9ENTE</name>
<accession>A0A6G8AQ40</accession>
<dbReference type="KEGG" id="vhy:G7082_00115"/>
<evidence type="ECO:0000313" key="3">
    <source>
        <dbReference type="Proteomes" id="UP000501747"/>
    </source>
</evidence>
<dbReference type="Proteomes" id="UP000501747">
    <property type="component" value="Chromosome"/>
</dbReference>
<protein>
    <submittedName>
        <fullName evidence="2">Phage portal protein</fullName>
    </submittedName>
</protein>
<dbReference type="NCBIfam" id="TIGR01538">
    <property type="entry name" value="portal_SPP1"/>
    <property type="match status" value="1"/>
</dbReference>
<feature type="region of interest" description="Disordered" evidence="1">
    <location>
        <begin position="433"/>
        <end position="461"/>
    </location>
</feature>
<dbReference type="InterPro" id="IPR021145">
    <property type="entry name" value="Portal_protein_SPP1_Gp6-like"/>
</dbReference>
<dbReference type="InterPro" id="IPR006428">
    <property type="entry name" value="Portal_SPP1-type"/>
</dbReference>
<dbReference type="Pfam" id="PF05133">
    <property type="entry name" value="SPP1_portal"/>
    <property type="match status" value="1"/>
</dbReference>
<reference evidence="2 3" key="1">
    <citation type="submission" date="2020-03" db="EMBL/GenBank/DDBJ databases">
        <title>Vagococcus sp. nov., isolated from beetles.</title>
        <authorList>
            <person name="Hyun D.-W."/>
            <person name="Bae J.-W."/>
        </authorList>
    </citation>
    <scope>NUCLEOTIDE SEQUENCE [LARGE SCALE GENOMIC DNA]</scope>
    <source>
        <strain evidence="2 3">HDW17B</strain>
    </source>
</reference>
<dbReference type="AlphaFoldDB" id="A0A6G8AQ40"/>
<dbReference type="EMBL" id="CP049887">
    <property type="protein sequence ID" value="QIL47043.1"/>
    <property type="molecule type" value="Genomic_DNA"/>
</dbReference>
<dbReference type="RefSeq" id="WP_166033155.1">
    <property type="nucleotide sequence ID" value="NZ_CP049887.1"/>
</dbReference>
<proteinExistence type="predicted"/>
<evidence type="ECO:0000256" key="1">
    <source>
        <dbReference type="SAM" id="MobiDB-lite"/>
    </source>
</evidence>
<sequence>MAIKIDRELAGNINNPSAEVLAYCIAEHQKELSRLEKLDNTYNGKHDIFNRVKESDEKLTNVMVNNAKYVTDMNVGFTFGNPIAYTPGKDKNIDPVIEAFDEMGIKKHDRELGKDLSVYGYGLELHYLSVIGDKTIPKIACVDPRGMFLVTDDTVESHPLFAVRYLQKFDLEGKAIGWNVEVYTPNWLMVYRVENLSFSDPVRIKIKQHYYGDVPAVEFRNNEEKQGDFEQAMSLINAYNVLQSDRINDKEAFIDAILVLYGFSLDGEKVENGDSLEAPSKEDGAAVEWLTKTFDEQDVDVLSKSIEKDIHKVTYTPNLNDENFAGNISGEAMKYKLFGLLQLLVTKTGYFEDGVKRRLQLTQNILNVSSKNVDVTGTKINFKPNLPINKKDIIEMIRDSQEFIPLLISLAWLDDIDDPQEVIEMLNQQKDENVERNQKALGQPSPSFYEQDNPPKEGEDE</sequence>
<evidence type="ECO:0000313" key="2">
    <source>
        <dbReference type="EMBL" id="QIL47043.1"/>
    </source>
</evidence>